<evidence type="ECO:0000313" key="2">
    <source>
        <dbReference type="Proteomes" id="UP000058074"/>
    </source>
</evidence>
<sequence>MALLDIEAVRGQIRALDFVRGTPAEHAIWREDDADSRANLAIEGMALEPDEEALFDMLRDEAVPPTLATQIILKLLGHPDADPALAITPLEQAC</sequence>
<dbReference type="OrthoDB" id="7509914at2"/>
<evidence type="ECO:0000313" key="1">
    <source>
        <dbReference type="EMBL" id="ALH83327.1"/>
    </source>
</evidence>
<gene>
    <name evidence="1" type="ORF">AN936_26140</name>
</gene>
<accession>A0A0N9VG50</accession>
<organism evidence="1 2">
    <name type="scientific">Sphingopyxis macrogoltabida</name>
    <name type="common">Sphingomonas macrogoltabidus</name>
    <dbReference type="NCBI Taxonomy" id="33050"/>
    <lineage>
        <taxon>Bacteria</taxon>
        <taxon>Pseudomonadati</taxon>
        <taxon>Pseudomonadota</taxon>
        <taxon>Alphaproteobacteria</taxon>
        <taxon>Sphingomonadales</taxon>
        <taxon>Sphingomonadaceae</taxon>
        <taxon>Sphingopyxis</taxon>
    </lineage>
</organism>
<dbReference type="EMBL" id="CP012704">
    <property type="protein sequence ID" value="ALH83327.1"/>
    <property type="molecule type" value="Genomic_DNA"/>
</dbReference>
<name>A0A0N9VG50_SPHMC</name>
<proteinExistence type="predicted"/>
<reference evidence="1 2" key="1">
    <citation type="journal article" date="2015" name="Genome Announc.">
        <title>Complete Genome Sequence of Polypropylene Glycol- and Polyethylene Glycol-Degrading Sphingopyxis macrogoltabida Strain EY-1.</title>
        <authorList>
            <person name="Ohtsubo Y."/>
            <person name="Nagata Y."/>
            <person name="Numata M."/>
            <person name="Tsuchikane K."/>
            <person name="Hosoyama A."/>
            <person name="Yamazoe A."/>
            <person name="Tsuda M."/>
            <person name="Fujita N."/>
            <person name="Kawai F."/>
        </authorList>
    </citation>
    <scope>NUCLEOTIDE SEQUENCE [LARGE SCALE GENOMIC DNA]</scope>
    <source>
        <strain evidence="1 2">EY-1</strain>
        <plasmid evidence="1">4</plasmid>
    </source>
</reference>
<keyword evidence="1" id="KW-0614">Plasmid</keyword>
<geneLocation type="plasmid" evidence="1 2">
    <name>4</name>
</geneLocation>
<dbReference type="PATRIC" id="fig|33050.5.peg.4994"/>
<dbReference type="KEGG" id="smag:AN936_26140"/>
<dbReference type="RefSeq" id="WP_054590687.1">
    <property type="nucleotide sequence ID" value="NZ_CP012704.1"/>
</dbReference>
<dbReference type="Proteomes" id="UP000058074">
    <property type="component" value="Plasmid 4"/>
</dbReference>
<protein>
    <submittedName>
        <fullName evidence="1">Uncharacterized protein</fullName>
    </submittedName>
</protein>
<dbReference type="AlphaFoldDB" id="A0A0N9VG50"/>